<dbReference type="EC" id="1.4.3.4" evidence="4"/>
<dbReference type="GO" id="GO:0008131">
    <property type="term" value="F:primary methylamine oxidase activity"/>
    <property type="evidence" value="ECO:0007669"/>
    <property type="project" value="TreeGrafter"/>
</dbReference>
<dbReference type="PANTHER" id="PTHR43563">
    <property type="entry name" value="AMINE OXIDASE"/>
    <property type="match status" value="1"/>
</dbReference>
<keyword evidence="9" id="KW-0560">Oxidoreductase</keyword>
<dbReference type="GO" id="GO:0050660">
    <property type="term" value="F:flavin adenine dinucleotide binding"/>
    <property type="evidence" value="ECO:0007669"/>
    <property type="project" value="TreeGrafter"/>
</dbReference>
<evidence type="ECO:0000259" key="14">
    <source>
        <dbReference type="Pfam" id="PF01593"/>
    </source>
</evidence>
<evidence type="ECO:0000313" key="15">
    <source>
        <dbReference type="EMBL" id="ELT97776.1"/>
    </source>
</evidence>
<dbReference type="Pfam" id="PF01593">
    <property type="entry name" value="Amino_oxidase"/>
    <property type="match status" value="1"/>
</dbReference>
<dbReference type="InterPro" id="IPR050703">
    <property type="entry name" value="Flavin_MAO"/>
</dbReference>
<sequence length="504" mass="56847">MSISFAGLSSAKLMHEAGLDVIVLEARNRVGGRTFTKRDPSYNYVDVGGSYVGPTQDKILRLSNELGIKTYKVYMGGSYLHFSKGSVTRFTGTWPKFLNPFAWLDINNAFRYMDKIIKEIPIAAPWDAPRAEEWDHMTVQQWIDAVCWTKAAKEFVRAFVNANVTMEPSEVSLLWFLWYIRSCDSSRRIWEVENGGQERKFQGGSMQISERIHKILNDRVKLEHPVSQIKQDGESVMVTCHDGTTFKAKYLVVAVAPSLYLKMHFEPTLPPLRNQLIQRVPMGSCIKNEVWYEKAFWRQKGINGFSSVADGISLVGNTVDDCKPDGSHPGITGFIMADRARDVCDWTPEERCKATCKFYAKLFGTDEALKPVGYEECNWMAEAYSGGCYTSTYSPGVMTRFGKELRKPFGRLRFAGTETATKWSGYMDGAVEAGERAAREVLFAMGRIAENEVWQEEPEFEECPDVPFNISITERVAPSVGGALKLITFTGVVVIATIAYQRLR</sequence>
<evidence type="ECO:0000313" key="16">
    <source>
        <dbReference type="EnsemblMetazoa" id="CapteP132857"/>
    </source>
</evidence>
<dbReference type="FunCoup" id="R7U289">
    <property type="interactions" value="140"/>
</dbReference>
<evidence type="ECO:0000256" key="13">
    <source>
        <dbReference type="SAM" id="Phobius"/>
    </source>
</evidence>
<dbReference type="Gene3D" id="3.90.660.10">
    <property type="match status" value="1"/>
</dbReference>
<dbReference type="SUPFAM" id="SSF54373">
    <property type="entry name" value="FAD-linked reductases, C-terminal domain"/>
    <property type="match status" value="1"/>
</dbReference>
<evidence type="ECO:0000313" key="17">
    <source>
        <dbReference type="Proteomes" id="UP000014760"/>
    </source>
</evidence>
<dbReference type="HOGENOM" id="CLU_004498_0_1_1"/>
<dbReference type="EMBL" id="AMQN01002137">
    <property type="status" value="NOT_ANNOTATED_CDS"/>
    <property type="molecule type" value="Genomic_DNA"/>
</dbReference>
<dbReference type="EMBL" id="KB308479">
    <property type="protein sequence ID" value="ELT97776.1"/>
    <property type="molecule type" value="Genomic_DNA"/>
</dbReference>
<dbReference type="Gene3D" id="3.50.50.60">
    <property type="entry name" value="FAD/NAD(P)-binding domain"/>
    <property type="match status" value="1"/>
</dbReference>
<dbReference type="Proteomes" id="UP000014760">
    <property type="component" value="Unassembled WGS sequence"/>
</dbReference>
<evidence type="ECO:0000256" key="8">
    <source>
        <dbReference type="ARBA" id="ARBA00022989"/>
    </source>
</evidence>
<reference evidence="15 17" key="2">
    <citation type="journal article" date="2013" name="Nature">
        <title>Insights into bilaterian evolution from three spiralian genomes.</title>
        <authorList>
            <person name="Simakov O."/>
            <person name="Marletaz F."/>
            <person name="Cho S.J."/>
            <person name="Edsinger-Gonzales E."/>
            <person name="Havlak P."/>
            <person name="Hellsten U."/>
            <person name="Kuo D.H."/>
            <person name="Larsson T."/>
            <person name="Lv J."/>
            <person name="Arendt D."/>
            <person name="Savage R."/>
            <person name="Osoegawa K."/>
            <person name="de Jong P."/>
            <person name="Grimwood J."/>
            <person name="Chapman J.A."/>
            <person name="Shapiro H."/>
            <person name="Aerts A."/>
            <person name="Otillar R.P."/>
            <person name="Terry A.Y."/>
            <person name="Boore J.L."/>
            <person name="Grigoriev I.V."/>
            <person name="Lindberg D.R."/>
            <person name="Seaver E.C."/>
            <person name="Weisblat D.A."/>
            <person name="Putnam N.H."/>
            <person name="Rokhsar D.S."/>
        </authorList>
    </citation>
    <scope>NUCLEOTIDE SEQUENCE</scope>
    <source>
        <strain evidence="15 17">I ESC-2004</strain>
    </source>
</reference>
<reference evidence="16" key="3">
    <citation type="submission" date="2015-06" db="UniProtKB">
        <authorList>
            <consortium name="EnsemblMetazoa"/>
        </authorList>
    </citation>
    <scope>IDENTIFICATION</scope>
</reference>
<evidence type="ECO:0000256" key="11">
    <source>
        <dbReference type="ARBA" id="ARBA00023136"/>
    </source>
</evidence>
<evidence type="ECO:0000256" key="4">
    <source>
        <dbReference type="ARBA" id="ARBA00012804"/>
    </source>
</evidence>
<dbReference type="GO" id="GO:0097621">
    <property type="term" value="F:monoamine oxidase activity"/>
    <property type="evidence" value="ECO:0007669"/>
    <property type="project" value="UniProtKB-EC"/>
</dbReference>
<dbReference type="GO" id="GO:0005741">
    <property type="term" value="C:mitochondrial outer membrane"/>
    <property type="evidence" value="ECO:0007669"/>
    <property type="project" value="UniProtKB-SubCell"/>
</dbReference>
<evidence type="ECO:0000256" key="10">
    <source>
        <dbReference type="ARBA" id="ARBA00023128"/>
    </source>
</evidence>
<gene>
    <name evidence="15" type="ORF">CAPTEDRAFT_132857</name>
</gene>
<evidence type="ECO:0000256" key="2">
    <source>
        <dbReference type="ARBA" id="ARBA00004362"/>
    </source>
</evidence>
<dbReference type="AlphaFoldDB" id="R7U289"/>
<comment type="catalytic activity">
    <reaction evidence="12">
        <text>a secondary aliphatic amine + O2 + H2O = a primary amine + an aldehyde + H2O2</text>
        <dbReference type="Rhea" id="RHEA:26414"/>
        <dbReference type="ChEBI" id="CHEBI:15377"/>
        <dbReference type="ChEBI" id="CHEBI:15379"/>
        <dbReference type="ChEBI" id="CHEBI:16240"/>
        <dbReference type="ChEBI" id="CHEBI:17478"/>
        <dbReference type="ChEBI" id="CHEBI:58855"/>
        <dbReference type="ChEBI" id="CHEBI:65296"/>
        <dbReference type="EC" id="1.4.3.4"/>
    </reaction>
</comment>
<dbReference type="Gene3D" id="6.10.250.130">
    <property type="match status" value="1"/>
</dbReference>
<protein>
    <recommendedName>
        <fullName evidence="4">monoamine oxidase</fullName>
        <ecNumber evidence="4">1.4.3.4</ecNumber>
    </recommendedName>
</protein>
<feature type="domain" description="Amine oxidase" evidence="14">
    <location>
        <begin position="5"/>
        <end position="442"/>
    </location>
</feature>
<keyword evidence="11 13" id="KW-0472">Membrane</keyword>
<organism evidence="15">
    <name type="scientific">Capitella teleta</name>
    <name type="common">Polychaete worm</name>
    <dbReference type="NCBI Taxonomy" id="283909"/>
    <lineage>
        <taxon>Eukaryota</taxon>
        <taxon>Metazoa</taxon>
        <taxon>Spiralia</taxon>
        <taxon>Lophotrochozoa</taxon>
        <taxon>Annelida</taxon>
        <taxon>Polychaeta</taxon>
        <taxon>Sedentaria</taxon>
        <taxon>Scolecida</taxon>
        <taxon>Capitellidae</taxon>
        <taxon>Capitella</taxon>
    </lineage>
</organism>
<dbReference type="OrthoDB" id="7777654at2759"/>
<keyword evidence="5" id="KW-0285">Flavoprotein</keyword>
<dbReference type="OMA" id="PIHWAGT"/>
<dbReference type="InterPro" id="IPR036188">
    <property type="entry name" value="FAD/NAD-bd_sf"/>
</dbReference>
<evidence type="ECO:0000256" key="3">
    <source>
        <dbReference type="ARBA" id="ARBA00005995"/>
    </source>
</evidence>
<dbReference type="Gene3D" id="1.10.405.10">
    <property type="entry name" value="Guanine Nucleotide Dissociation Inhibitor, domain 1"/>
    <property type="match status" value="1"/>
</dbReference>
<evidence type="ECO:0000256" key="5">
    <source>
        <dbReference type="ARBA" id="ARBA00022630"/>
    </source>
</evidence>
<dbReference type="GO" id="GO:0009308">
    <property type="term" value="P:amine metabolic process"/>
    <property type="evidence" value="ECO:0007669"/>
    <property type="project" value="UniProtKB-ARBA"/>
</dbReference>
<dbReference type="PANTHER" id="PTHR43563:SF1">
    <property type="entry name" value="AMINE OXIDASE [FLAVIN-CONTAINING] B"/>
    <property type="match status" value="1"/>
</dbReference>
<evidence type="ECO:0000256" key="9">
    <source>
        <dbReference type="ARBA" id="ARBA00023002"/>
    </source>
</evidence>
<dbReference type="SUPFAM" id="SSF51905">
    <property type="entry name" value="FAD/NAD(P)-binding domain"/>
    <property type="match status" value="1"/>
</dbReference>
<keyword evidence="6 13" id="KW-0812">Transmembrane</keyword>
<evidence type="ECO:0000256" key="7">
    <source>
        <dbReference type="ARBA" id="ARBA00022827"/>
    </source>
</evidence>
<feature type="transmembrane region" description="Helical" evidence="13">
    <location>
        <begin position="480"/>
        <end position="500"/>
    </location>
</feature>
<evidence type="ECO:0000256" key="12">
    <source>
        <dbReference type="ARBA" id="ARBA00048448"/>
    </source>
</evidence>
<accession>R7U289</accession>
<dbReference type="STRING" id="283909.R7U289"/>
<keyword evidence="10" id="KW-0496">Mitochondrion</keyword>
<keyword evidence="17" id="KW-1185">Reference proteome</keyword>
<name>R7U289_CAPTE</name>
<comment type="subcellular location">
    <subcellularLocation>
        <location evidence="2">Mitochondrion outer membrane</location>
        <topology evidence="2">Single-pass type IV membrane protein</topology>
        <orientation evidence="2">Cytoplasmic side</orientation>
    </subcellularLocation>
</comment>
<keyword evidence="7" id="KW-0274">FAD</keyword>
<evidence type="ECO:0000256" key="1">
    <source>
        <dbReference type="ARBA" id="ARBA00001974"/>
    </source>
</evidence>
<keyword evidence="8 13" id="KW-1133">Transmembrane helix</keyword>
<dbReference type="InterPro" id="IPR002937">
    <property type="entry name" value="Amino_oxidase"/>
</dbReference>
<evidence type="ECO:0000256" key="6">
    <source>
        <dbReference type="ARBA" id="ARBA00022692"/>
    </source>
</evidence>
<reference evidence="17" key="1">
    <citation type="submission" date="2012-12" db="EMBL/GenBank/DDBJ databases">
        <authorList>
            <person name="Hellsten U."/>
            <person name="Grimwood J."/>
            <person name="Chapman J.A."/>
            <person name="Shapiro H."/>
            <person name="Aerts A."/>
            <person name="Otillar R.P."/>
            <person name="Terry A.Y."/>
            <person name="Boore J.L."/>
            <person name="Simakov O."/>
            <person name="Marletaz F."/>
            <person name="Cho S.-J."/>
            <person name="Edsinger-Gonzales E."/>
            <person name="Havlak P."/>
            <person name="Kuo D.-H."/>
            <person name="Larsson T."/>
            <person name="Lv J."/>
            <person name="Arendt D."/>
            <person name="Savage R."/>
            <person name="Osoegawa K."/>
            <person name="de Jong P."/>
            <person name="Lindberg D.R."/>
            <person name="Seaver E.C."/>
            <person name="Weisblat D.A."/>
            <person name="Putnam N.H."/>
            <person name="Grigoriev I.V."/>
            <person name="Rokhsar D.S."/>
        </authorList>
    </citation>
    <scope>NUCLEOTIDE SEQUENCE</scope>
    <source>
        <strain evidence="17">I ESC-2004</strain>
    </source>
</reference>
<comment type="cofactor">
    <cofactor evidence="1">
        <name>FAD</name>
        <dbReference type="ChEBI" id="CHEBI:57692"/>
    </cofactor>
</comment>
<proteinExistence type="inferred from homology"/>
<comment type="similarity">
    <text evidence="3">Belongs to the flavin monoamine oxidase family.</text>
</comment>
<dbReference type="FunFam" id="1.10.405.10:FF:000005">
    <property type="entry name" value="Amine oxidase [flavin-containing]"/>
    <property type="match status" value="1"/>
</dbReference>
<dbReference type="EnsemblMetazoa" id="CapteT132857">
    <property type="protein sequence ID" value="CapteP132857"/>
    <property type="gene ID" value="CapteG132857"/>
</dbReference>